<reference evidence="2 3" key="1">
    <citation type="submission" date="2020-06" db="EMBL/GenBank/DDBJ databases">
        <title>Transcriptomic and genomic resources for Thalictrum thalictroides and T. hernandezii: Facilitating candidate gene discovery in an emerging model plant lineage.</title>
        <authorList>
            <person name="Arias T."/>
            <person name="Riano-Pachon D.M."/>
            <person name="Di Stilio V.S."/>
        </authorList>
    </citation>
    <scope>NUCLEOTIDE SEQUENCE [LARGE SCALE GENOMIC DNA]</scope>
    <source>
        <strain evidence="3">cv. WT478/WT964</strain>
        <tissue evidence="2">Leaves</tissue>
    </source>
</reference>
<dbReference type="PANTHER" id="PTHR12832">
    <property type="entry name" value="TESTIS-SPECIFIC PROTEIN PBS13 T-COMPLEX 11"/>
    <property type="match status" value="1"/>
</dbReference>
<sequence length="174" mass="20874">MRLAKLDELRQAAKSEVEMRFKSRREELGTKVQSRVQKAEVNRMLLLMAHRQRRAAVKERTAQSLLQRMVEERKYKDCVSTAIYQKRAAAERKRMGLLEAEKTRVHAKVMKVRKVAKSVYHQREIDRRRMKDRLEDRLQKAKRQRAEYLRQRGNLHTIRVKMHRQGDILSRKLA</sequence>
<keyword evidence="3" id="KW-1185">Reference proteome</keyword>
<dbReference type="EMBL" id="JABWDY010020313">
    <property type="protein sequence ID" value="KAF5193254.1"/>
    <property type="molecule type" value="Genomic_DNA"/>
</dbReference>
<organism evidence="2 3">
    <name type="scientific">Thalictrum thalictroides</name>
    <name type="common">Rue-anemone</name>
    <name type="synonym">Anemone thalictroides</name>
    <dbReference type="NCBI Taxonomy" id="46969"/>
    <lineage>
        <taxon>Eukaryota</taxon>
        <taxon>Viridiplantae</taxon>
        <taxon>Streptophyta</taxon>
        <taxon>Embryophyta</taxon>
        <taxon>Tracheophyta</taxon>
        <taxon>Spermatophyta</taxon>
        <taxon>Magnoliopsida</taxon>
        <taxon>Ranunculales</taxon>
        <taxon>Ranunculaceae</taxon>
        <taxon>Thalictroideae</taxon>
        <taxon>Thalictrum</taxon>
    </lineage>
</organism>
<name>A0A7J6W7A4_THATH</name>
<dbReference type="GO" id="GO:0007165">
    <property type="term" value="P:signal transduction"/>
    <property type="evidence" value="ECO:0007669"/>
    <property type="project" value="TreeGrafter"/>
</dbReference>
<evidence type="ECO:0000313" key="2">
    <source>
        <dbReference type="EMBL" id="KAF5193254.1"/>
    </source>
</evidence>
<dbReference type="Proteomes" id="UP000554482">
    <property type="component" value="Unassembled WGS sequence"/>
</dbReference>
<dbReference type="InterPro" id="IPR008862">
    <property type="entry name" value="Tcp11"/>
</dbReference>
<comment type="similarity">
    <text evidence="1">Belongs to the TCP11 family.</text>
</comment>
<feature type="non-terminal residue" evidence="2">
    <location>
        <position position="1"/>
    </location>
</feature>
<gene>
    <name evidence="2" type="ORF">FRX31_017156</name>
</gene>
<evidence type="ECO:0000256" key="1">
    <source>
        <dbReference type="ARBA" id="ARBA00010954"/>
    </source>
</evidence>
<dbReference type="OrthoDB" id="1750994at2759"/>
<dbReference type="PANTHER" id="PTHR12832:SF11">
    <property type="entry name" value="LD23868P"/>
    <property type="match status" value="1"/>
</dbReference>
<dbReference type="AlphaFoldDB" id="A0A7J6W7A4"/>
<protein>
    <submittedName>
        <fullName evidence="2">T-complex protein</fullName>
    </submittedName>
</protein>
<accession>A0A7J6W7A4</accession>
<evidence type="ECO:0000313" key="3">
    <source>
        <dbReference type="Proteomes" id="UP000554482"/>
    </source>
</evidence>
<comment type="caution">
    <text evidence="2">The sequence shown here is derived from an EMBL/GenBank/DDBJ whole genome shotgun (WGS) entry which is preliminary data.</text>
</comment>
<proteinExistence type="inferred from homology"/>